<feature type="region of interest" description="Disordered" evidence="1">
    <location>
        <begin position="1"/>
        <end position="61"/>
    </location>
</feature>
<name>A0AAE0JDB1_9PEZI</name>
<reference evidence="2" key="2">
    <citation type="submission" date="2023-06" db="EMBL/GenBank/DDBJ databases">
        <authorList>
            <consortium name="Lawrence Berkeley National Laboratory"/>
            <person name="Haridas S."/>
            <person name="Hensen N."/>
            <person name="Bonometti L."/>
            <person name="Westerberg I."/>
            <person name="Brannstrom I.O."/>
            <person name="Guillou S."/>
            <person name="Cros-Aarteil S."/>
            <person name="Calhoun S."/>
            <person name="Kuo A."/>
            <person name="Mondo S."/>
            <person name="Pangilinan J."/>
            <person name="Riley R."/>
            <person name="Labutti K."/>
            <person name="Andreopoulos B."/>
            <person name="Lipzen A."/>
            <person name="Chen C."/>
            <person name="Yanf M."/>
            <person name="Daum C."/>
            <person name="Ng V."/>
            <person name="Clum A."/>
            <person name="Steindorff A."/>
            <person name="Ohm R."/>
            <person name="Martin F."/>
            <person name="Silar P."/>
            <person name="Natvig D."/>
            <person name="Lalanne C."/>
            <person name="Gautier V."/>
            <person name="Ament-Velasquez S.L."/>
            <person name="Kruys A."/>
            <person name="Hutchinson M.I."/>
            <person name="Powell A.J."/>
            <person name="Barry K."/>
            <person name="Miller A.N."/>
            <person name="Grigoriev I.V."/>
            <person name="Debuchy R."/>
            <person name="Gladieux P."/>
            <person name="Thoren M.H."/>
            <person name="Johannesson H."/>
        </authorList>
    </citation>
    <scope>NUCLEOTIDE SEQUENCE</scope>
    <source>
        <strain evidence="2">CBS 560.94</strain>
    </source>
</reference>
<keyword evidence="3" id="KW-1185">Reference proteome</keyword>
<protein>
    <submittedName>
        <fullName evidence="2">Uncharacterized protein</fullName>
    </submittedName>
</protein>
<reference evidence="2" key="1">
    <citation type="journal article" date="2023" name="Mol. Phylogenet. Evol.">
        <title>Genome-scale phylogeny and comparative genomics of the fungal order Sordariales.</title>
        <authorList>
            <person name="Hensen N."/>
            <person name="Bonometti L."/>
            <person name="Westerberg I."/>
            <person name="Brannstrom I.O."/>
            <person name="Guillou S."/>
            <person name="Cros-Aarteil S."/>
            <person name="Calhoun S."/>
            <person name="Haridas S."/>
            <person name="Kuo A."/>
            <person name="Mondo S."/>
            <person name="Pangilinan J."/>
            <person name="Riley R."/>
            <person name="LaButti K."/>
            <person name="Andreopoulos B."/>
            <person name="Lipzen A."/>
            <person name="Chen C."/>
            <person name="Yan M."/>
            <person name="Daum C."/>
            <person name="Ng V."/>
            <person name="Clum A."/>
            <person name="Steindorff A."/>
            <person name="Ohm R.A."/>
            <person name="Martin F."/>
            <person name="Silar P."/>
            <person name="Natvig D.O."/>
            <person name="Lalanne C."/>
            <person name="Gautier V."/>
            <person name="Ament-Velasquez S.L."/>
            <person name="Kruys A."/>
            <person name="Hutchinson M.I."/>
            <person name="Powell A.J."/>
            <person name="Barry K."/>
            <person name="Miller A.N."/>
            <person name="Grigoriev I.V."/>
            <person name="Debuchy R."/>
            <person name="Gladieux P."/>
            <person name="Hiltunen Thoren M."/>
            <person name="Johannesson H."/>
        </authorList>
    </citation>
    <scope>NUCLEOTIDE SEQUENCE</scope>
    <source>
        <strain evidence="2">CBS 560.94</strain>
    </source>
</reference>
<organism evidence="2 3">
    <name type="scientific">Neurospora tetraspora</name>
    <dbReference type="NCBI Taxonomy" id="94610"/>
    <lineage>
        <taxon>Eukaryota</taxon>
        <taxon>Fungi</taxon>
        <taxon>Dikarya</taxon>
        <taxon>Ascomycota</taxon>
        <taxon>Pezizomycotina</taxon>
        <taxon>Sordariomycetes</taxon>
        <taxon>Sordariomycetidae</taxon>
        <taxon>Sordariales</taxon>
        <taxon>Sordariaceae</taxon>
        <taxon>Neurospora</taxon>
    </lineage>
</organism>
<dbReference type="AlphaFoldDB" id="A0AAE0JDB1"/>
<proteinExistence type="predicted"/>
<gene>
    <name evidence="2" type="ORF">B0H65DRAFT_549878</name>
</gene>
<dbReference type="Proteomes" id="UP001278500">
    <property type="component" value="Unassembled WGS sequence"/>
</dbReference>
<dbReference type="EMBL" id="JAUEPP010000005">
    <property type="protein sequence ID" value="KAK3342693.1"/>
    <property type="molecule type" value="Genomic_DNA"/>
</dbReference>
<feature type="compositionally biased region" description="Basic and acidic residues" evidence="1">
    <location>
        <begin position="20"/>
        <end position="45"/>
    </location>
</feature>
<evidence type="ECO:0000313" key="2">
    <source>
        <dbReference type="EMBL" id="KAK3342693.1"/>
    </source>
</evidence>
<evidence type="ECO:0000256" key="1">
    <source>
        <dbReference type="SAM" id="MobiDB-lite"/>
    </source>
</evidence>
<accession>A0AAE0JDB1</accession>
<comment type="caution">
    <text evidence="2">The sequence shown here is derived from an EMBL/GenBank/DDBJ whole genome shotgun (WGS) entry which is preliminary data.</text>
</comment>
<dbReference type="GeneID" id="87866847"/>
<dbReference type="RefSeq" id="XP_062680486.1">
    <property type="nucleotide sequence ID" value="XM_062829693.1"/>
</dbReference>
<sequence>MPEKKLTPSFMVRRMTAPDPNKKKDEGNNKQQDKKEDQKKDEKKPKLAFRMANEPSRQNGL</sequence>
<evidence type="ECO:0000313" key="3">
    <source>
        <dbReference type="Proteomes" id="UP001278500"/>
    </source>
</evidence>